<proteinExistence type="predicted"/>
<sequence>MELALIVVFIVVATVMLKKEMKNSKEENKSQ</sequence>
<evidence type="ECO:0000313" key="1">
    <source>
        <dbReference type="EMBL" id="CAH0536868.1"/>
    </source>
</evidence>
<name>A0ABN8E1X5_9VIBR</name>
<dbReference type="Proteomes" id="UP000838748">
    <property type="component" value="Unassembled WGS sequence"/>
</dbReference>
<reference evidence="1" key="1">
    <citation type="submission" date="2021-11" db="EMBL/GenBank/DDBJ databases">
        <authorList>
            <person name="Rodrigo-Torres L."/>
            <person name="Arahal R. D."/>
            <person name="Lucena T."/>
        </authorList>
    </citation>
    <scope>NUCLEOTIDE SEQUENCE</scope>
    <source>
        <strain evidence="1">CECT 7928</strain>
    </source>
</reference>
<gene>
    <name evidence="1" type="ORF">VMF7928_00759</name>
</gene>
<accession>A0ABN8E1X5</accession>
<evidence type="ECO:0000313" key="2">
    <source>
        <dbReference type="Proteomes" id="UP000838748"/>
    </source>
</evidence>
<keyword evidence="2" id="KW-1185">Reference proteome</keyword>
<dbReference type="EMBL" id="CAKLDM010000001">
    <property type="protein sequence ID" value="CAH0536868.1"/>
    <property type="molecule type" value="Genomic_DNA"/>
</dbReference>
<organism evidence="1 2">
    <name type="scientific">Vibrio marisflavi CECT 7928</name>
    <dbReference type="NCBI Taxonomy" id="634439"/>
    <lineage>
        <taxon>Bacteria</taxon>
        <taxon>Pseudomonadati</taxon>
        <taxon>Pseudomonadota</taxon>
        <taxon>Gammaproteobacteria</taxon>
        <taxon>Vibrionales</taxon>
        <taxon>Vibrionaceae</taxon>
        <taxon>Vibrio</taxon>
    </lineage>
</organism>
<protein>
    <submittedName>
        <fullName evidence="1">Uncharacterized protein</fullName>
    </submittedName>
</protein>
<comment type="caution">
    <text evidence="1">The sequence shown here is derived from an EMBL/GenBank/DDBJ whole genome shotgun (WGS) entry which is preliminary data.</text>
</comment>